<feature type="transmembrane region" description="Helical" evidence="6">
    <location>
        <begin position="269"/>
        <end position="291"/>
    </location>
</feature>
<comment type="subcellular location">
    <subcellularLocation>
        <location evidence="1">Cell membrane</location>
        <topology evidence="1">Multi-pass membrane protein</topology>
    </subcellularLocation>
</comment>
<dbReference type="InterPro" id="IPR002797">
    <property type="entry name" value="Polysacc_synth"/>
</dbReference>
<evidence type="ECO:0000256" key="5">
    <source>
        <dbReference type="ARBA" id="ARBA00023136"/>
    </source>
</evidence>
<evidence type="ECO:0000256" key="2">
    <source>
        <dbReference type="ARBA" id="ARBA00022475"/>
    </source>
</evidence>
<feature type="transmembrane region" description="Helical" evidence="6">
    <location>
        <begin position="399"/>
        <end position="416"/>
    </location>
</feature>
<comment type="caution">
    <text evidence="7">The sequence shown here is derived from an EMBL/GenBank/DDBJ whole genome shotgun (WGS) entry which is preliminary data.</text>
</comment>
<keyword evidence="3 6" id="KW-0812">Transmembrane</keyword>
<evidence type="ECO:0000256" key="6">
    <source>
        <dbReference type="SAM" id="Phobius"/>
    </source>
</evidence>
<evidence type="ECO:0000256" key="3">
    <source>
        <dbReference type="ARBA" id="ARBA00022692"/>
    </source>
</evidence>
<dbReference type="PANTHER" id="PTHR30250">
    <property type="entry name" value="PST FAMILY PREDICTED COLANIC ACID TRANSPORTER"/>
    <property type="match status" value="1"/>
</dbReference>
<protein>
    <recommendedName>
        <fullName evidence="9">Polysaccharide biosynthesis protein</fullName>
    </recommendedName>
</protein>
<feature type="transmembrane region" description="Helical" evidence="6">
    <location>
        <begin position="14"/>
        <end position="39"/>
    </location>
</feature>
<feature type="transmembrane region" description="Helical" evidence="6">
    <location>
        <begin position="91"/>
        <end position="115"/>
    </location>
</feature>
<organism evidence="7 8">
    <name type="scientific">candidate division WWE3 bacterium</name>
    <dbReference type="NCBI Taxonomy" id="2053526"/>
    <lineage>
        <taxon>Bacteria</taxon>
        <taxon>Katanobacteria</taxon>
    </lineage>
</organism>
<dbReference type="GO" id="GO:0005886">
    <property type="term" value="C:plasma membrane"/>
    <property type="evidence" value="ECO:0007669"/>
    <property type="project" value="UniProtKB-SubCell"/>
</dbReference>
<dbReference type="Pfam" id="PF01943">
    <property type="entry name" value="Polysacc_synt"/>
    <property type="match status" value="1"/>
</dbReference>
<dbReference type="PANTHER" id="PTHR30250:SF26">
    <property type="entry name" value="PSMA PROTEIN"/>
    <property type="match status" value="1"/>
</dbReference>
<sequence>MIGALIQKVKSNRYLMGTVYIGAGSIFAAVFSYLLQFVFGRILSVADFGTFNALISLSYLVGVPAGVFGVSLVKYVSELSSRQDTKKLTALYWKLLALSLLLGVGISLAIFLLRFNISEQLKIYDTGVIAIFGILMGLAFVGSIPASYLQGLLRYRAFAFFSVMSSAYRFVFSALAVFLGLKLAGAFGGMFVAGILSVVTAFFILRKNLTTFENISLVDDYKRLLAFSLPVMFVNFGLMLLNNIDLILVKKYFEPEMAGYYAGTVTLGKIFLFGAGAVSTVMFPTISSLAARGLNYSRAFFKFLSLQLMLVAGGLIVFSVFPSFLTRLFFGERFMSSVEYLPMFSLFIGLYIIINFLILFFLAVSRTSVFLLLLPGLVVQYLLISSNHGTLYDIINADIYAGIISLVLLTAFFIKGSSGKGNNGKRANKI</sequence>
<proteinExistence type="predicted"/>
<accession>A0A3D0ZQ95</accession>
<keyword evidence="2" id="KW-1003">Cell membrane</keyword>
<feature type="transmembrane region" description="Helical" evidence="6">
    <location>
        <begin position="51"/>
        <end position="70"/>
    </location>
</feature>
<keyword evidence="5 6" id="KW-0472">Membrane</keyword>
<evidence type="ECO:0000313" key="7">
    <source>
        <dbReference type="EMBL" id="HCC42451.1"/>
    </source>
</evidence>
<evidence type="ECO:0000256" key="1">
    <source>
        <dbReference type="ARBA" id="ARBA00004651"/>
    </source>
</evidence>
<gene>
    <name evidence="7" type="ORF">DEP93_03180</name>
</gene>
<feature type="transmembrane region" description="Helical" evidence="6">
    <location>
        <begin position="185"/>
        <end position="205"/>
    </location>
</feature>
<feature type="transmembrane region" description="Helical" evidence="6">
    <location>
        <begin position="341"/>
        <end position="362"/>
    </location>
</feature>
<reference evidence="7 8" key="1">
    <citation type="journal article" date="2018" name="Nat. Biotechnol.">
        <title>A standardized bacterial taxonomy based on genome phylogeny substantially revises the tree of life.</title>
        <authorList>
            <person name="Parks D.H."/>
            <person name="Chuvochina M."/>
            <person name="Waite D.W."/>
            <person name="Rinke C."/>
            <person name="Skarshewski A."/>
            <person name="Chaumeil P.A."/>
            <person name="Hugenholtz P."/>
        </authorList>
    </citation>
    <scope>NUCLEOTIDE SEQUENCE [LARGE SCALE GENOMIC DNA]</scope>
    <source>
        <strain evidence="7">UBA11701</strain>
    </source>
</reference>
<dbReference type="Proteomes" id="UP000263336">
    <property type="component" value="Unassembled WGS sequence"/>
</dbReference>
<name>A0A3D0ZQ95_UNCKA</name>
<feature type="transmembrane region" description="Helical" evidence="6">
    <location>
        <begin position="303"/>
        <end position="321"/>
    </location>
</feature>
<evidence type="ECO:0000313" key="8">
    <source>
        <dbReference type="Proteomes" id="UP000263336"/>
    </source>
</evidence>
<feature type="transmembrane region" description="Helical" evidence="6">
    <location>
        <begin position="127"/>
        <end position="146"/>
    </location>
</feature>
<evidence type="ECO:0008006" key="9">
    <source>
        <dbReference type="Google" id="ProtNLM"/>
    </source>
</evidence>
<feature type="transmembrane region" description="Helical" evidence="6">
    <location>
        <begin position="225"/>
        <end position="249"/>
    </location>
</feature>
<keyword evidence="4 6" id="KW-1133">Transmembrane helix</keyword>
<dbReference type="EMBL" id="DOZN01000020">
    <property type="protein sequence ID" value="HCC42451.1"/>
    <property type="molecule type" value="Genomic_DNA"/>
</dbReference>
<dbReference type="InterPro" id="IPR050833">
    <property type="entry name" value="Poly_Biosynth_Transport"/>
</dbReference>
<dbReference type="AlphaFoldDB" id="A0A3D0ZQ95"/>
<evidence type="ECO:0000256" key="4">
    <source>
        <dbReference type="ARBA" id="ARBA00022989"/>
    </source>
</evidence>
<feature type="transmembrane region" description="Helical" evidence="6">
    <location>
        <begin position="369"/>
        <end position="387"/>
    </location>
</feature>
<feature type="transmembrane region" description="Helical" evidence="6">
    <location>
        <begin position="158"/>
        <end position="179"/>
    </location>
</feature>